<accession>A0AAF0R3I3</accession>
<protein>
    <submittedName>
        <fullName evidence="1">Uncharacterized protein</fullName>
    </submittedName>
</protein>
<dbReference type="Proteomes" id="UP001234989">
    <property type="component" value="Chromosome 6"/>
</dbReference>
<dbReference type="EMBL" id="CP133617">
    <property type="protein sequence ID" value="WMV33287.1"/>
    <property type="molecule type" value="Genomic_DNA"/>
</dbReference>
<reference evidence="1" key="1">
    <citation type="submission" date="2023-08" db="EMBL/GenBank/DDBJ databases">
        <title>A de novo genome assembly of Solanum verrucosum Schlechtendal, a Mexican diploid species geographically isolated from the other diploid A-genome species in potato relatives.</title>
        <authorList>
            <person name="Hosaka K."/>
        </authorList>
    </citation>
    <scope>NUCLEOTIDE SEQUENCE</scope>
    <source>
        <tissue evidence="1">Young leaves</tissue>
    </source>
</reference>
<sequence>VYGLRNKAWTLICKKNEASRKKEEKRDCFLKFCNFGRSNTASWNHSAIRRLLFSLANLIFSFRAWHTGTLGGLMATR</sequence>
<proteinExistence type="predicted"/>
<keyword evidence="2" id="KW-1185">Reference proteome</keyword>
<dbReference type="AlphaFoldDB" id="A0AAF0R3I3"/>
<evidence type="ECO:0000313" key="2">
    <source>
        <dbReference type="Proteomes" id="UP001234989"/>
    </source>
</evidence>
<evidence type="ECO:0000313" key="1">
    <source>
        <dbReference type="EMBL" id="WMV33287.1"/>
    </source>
</evidence>
<gene>
    <name evidence="1" type="ORF">MTR67_026672</name>
</gene>
<feature type="non-terminal residue" evidence="1">
    <location>
        <position position="1"/>
    </location>
</feature>
<organism evidence="1 2">
    <name type="scientific">Solanum verrucosum</name>
    <dbReference type="NCBI Taxonomy" id="315347"/>
    <lineage>
        <taxon>Eukaryota</taxon>
        <taxon>Viridiplantae</taxon>
        <taxon>Streptophyta</taxon>
        <taxon>Embryophyta</taxon>
        <taxon>Tracheophyta</taxon>
        <taxon>Spermatophyta</taxon>
        <taxon>Magnoliopsida</taxon>
        <taxon>eudicotyledons</taxon>
        <taxon>Gunneridae</taxon>
        <taxon>Pentapetalae</taxon>
        <taxon>asterids</taxon>
        <taxon>lamiids</taxon>
        <taxon>Solanales</taxon>
        <taxon>Solanaceae</taxon>
        <taxon>Solanoideae</taxon>
        <taxon>Solaneae</taxon>
        <taxon>Solanum</taxon>
    </lineage>
</organism>
<name>A0AAF0R3I3_SOLVR</name>